<keyword evidence="2" id="KW-1185">Reference proteome</keyword>
<protein>
    <submittedName>
        <fullName evidence="1">Uncharacterized protein</fullName>
    </submittedName>
</protein>
<dbReference type="Proteomes" id="UP001164250">
    <property type="component" value="Chromosome 12"/>
</dbReference>
<name>A0ACC1A176_9ROSI</name>
<evidence type="ECO:0000313" key="1">
    <source>
        <dbReference type="EMBL" id="KAJ0081229.1"/>
    </source>
</evidence>
<proteinExistence type="predicted"/>
<sequence>MKRTIVDYLMSGLPETTNARVFLTVISLRFQVSNNAEAGNLMSALTKARYDSSKGVREFILRIVDIQSKLRNHDIPINNNFVVNHTLNSLPMNFSYIKTMYIAQSRTLSMNDLITKCVAEEGKI</sequence>
<gene>
    <name evidence="1" type="ORF">Patl1_10844</name>
</gene>
<accession>A0ACC1A176</accession>
<comment type="caution">
    <text evidence="1">The sequence shown here is derived from an EMBL/GenBank/DDBJ whole genome shotgun (WGS) entry which is preliminary data.</text>
</comment>
<organism evidence="1 2">
    <name type="scientific">Pistacia atlantica</name>
    <dbReference type="NCBI Taxonomy" id="434234"/>
    <lineage>
        <taxon>Eukaryota</taxon>
        <taxon>Viridiplantae</taxon>
        <taxon>Streptophyta</taxon>
        <taxon>Embryophyta</taxon>
        <taxon>Tracheophyta</taxon>
        <taxon>Spermatophyta</taxon>
        <taxon>Magnoliopsida</taxon>
        <taxon>eudicotyledons</taxon>
        <taxon>Gunneridae</taxon>
        <taxon>Pentapetalae</taxon>
        <taxon>rosids</taxon>
        <taxon>malvids</taxon>
        <taxon>Sapindales</taxon>
        <taxon>Anacardiaceae</taxon>
        <taxon>Pistacia</taxon>
    </lineage>
</organism>
<evidence type="ECO:0000313" key="2">
    <source>
        <dbReference type="Proteomes" id="UP001164250"/>
    </source>
</evidence>
<dbReference type="EMBL" id="CM047908">
    <property type="protein sequence ID" value="KAJ0081229.1"/>
    <property type="molecule type" value="Genomic_DNA"/>
</dbReference>
<reference evidence="2" key="1">
    <citation type="journal article" date="2023" name="G3 (Bethesda)">
        <title>Genome assembly and association tests identify interacting loci associated with vigor, precocity, and sex in interspecific pistachio rootstocks.</title>
        <authorList>
            <person name="Palmer W."/>
            <person name="Jacygrad E."/>
            <person name="Sagayaradj S."/>
            <person name="Cavanaugh K."/>
            <person name="Han R."/>
            <person name="Bertier L."/>
            <person name="Beede B."/>
            <person name="Kafkas S."/>
            <person name="Golino D."/>
            <person name="Preece J."/>
            <person name="Michelmore R."/>
        </authorList>
    </citation>
    <scope>NUCLEOTIDE SEQUENCE [LARGE SCALE GENOMIC DNA]</scope>
</reference>